<sequence length="252" mass="28122">MNIKVLGSSGAEFPNYRPPAYLIDNFFLLDAGTIGSVLPDIDQWKIKTILLSHSHLDHIKGIPFLADNIIISNVNNKVRLISTCDVLNAVSKHIFNNVIWPDFSKIPSTCNPVIEYVEIPSETEMEIDGYSITAIPVNHSVPAIGYLIKKGPSALLYTGDTGPTDKIWRYADKASALIVEVSFPNQMNDMALLTGHLTPSLLLNELSKCKAIPPLILVTHTKPQFREEIMRELRNISLPEIKLLCDEDEYII</sequence>
<evidence type="ECO:0000313" key="3">
    <source>
        <dbReference type="Proteomes" id="UP000811899"/>
    </source>
</evidence>
<gene>
    <name evidence="2" type="ORF">KI809_16740</name>
</gene>
<dbReference type="InterPro" id="IPR036866">
    <property type="entry name" value="RibonucZ/Hydroxyglut_hydro"/>
</dbReference>
<dbReference type="SUPFAM" id="SSF56281">
    <property type="entry name" value="Metallo-hydrolase/oxidoreductase"/>
    <property type="match status" value="1"/>
</dbReference>
<dbReference type="Gene3D" id="3.60.15.10">
    <property type="entry name" value="Ribonuclease Z/Hydroxyacylglutathione hydrolase-like"/>
    <property type="match status" value="1"/>
</dbReference>
<dbReference type="GO" id="GO:0047555">
    <property type="term" value="F:3',5'-cyclic-GMP phosphodiesterase activity"/>
    <property type="evidence" value="ECO:0007669"/>
    <property type="project" value="TreeGrafter"/>
</dbReference>
<dbReference type="AlphaFoldDB" id="A0AAW4L8S2"/>
<dbReference type="SMART" id="SM00849">
    <property type="entry name" value="Lactamase_B"/>
    <property type="match status" value="1"/>
</dbReference>
<dbReference type="GO" id="GO:0004115">
    <property type="term" value="F:3',5'-cyclic-AMP phosphodiesterase activity"/>
    <property type="evidence" value="ECO:0007669"/>
    <property type="project" value="InterPro"/>
</dbReference>
<dbReference type="EMBL" id="JAHCVJ010000007">
    <property type="protein sequence ID" value="MBT0665960.1"/>
    <property type="molecule type" value="Genomic_DNA"/>
</dbReference>
<dbReference type="PANTHER" id="PTHR28283">
    <property type="entry name" value="3',5'-CYCLIC-NUCLEOTIDE PHOSPHODIESTERASE 1"/>
    <property type="match status" value="1"/>
</dbReference>
<dbReference type="CDD" id="cd07735">
    <property type="entry name" value="class_II_PDE_MBL-fold"/>
    <property type="match status" value="1"/>
</dbReference>
<evidence type="ECO:0000259" key="1">
    <source>
        <dbReference type="SMART" id="SM00849"/>
    </source>
</evidence>
<protein>
    <submittedName>
        <fullName evidence="2">3',5'-cyclic-nucleotide phosphodiesterase</fullName>
    </submittedName>
</protein>
<dbReference type="Pfam" id="PF12706">
    <property type="entry name" value="Lactamase_B_2"/>
    <property type="match status" value="1"/>
</dbReference>
<reference evidence="2 3" key="1">
    <citation type="submission" date="2021-05" db="EMBL/GenBank/DDBJ databases">
        <title>The draft genome of Geobacter pelophilus DSM 12255.</title>
        <authorList>
            <person name="Xu Z."/>
            <person name="Masuda Y."/>
            <person name="Itoh H."/>
            <person name="Senoo K."/>
        </authorList>
    </citation>
    <scope>NUCLEOTIDE SEQUENCE [LARGE SCALE GENOMIC DNA]</scope>
    <source>
        <strain evidence="2 3">DSM 12255</strain>
    </source>
</reference>
<accession>A0AAW4L8S2</accession>
<feature type="domain" description="Metallo-beta-lactamase" evidence="1">
    <location>
        <begin position="17"/>
        <end position="196"/>
    </location>
</feature>
<dbReference type="InterPro" id="IPR000396">
    <property type="entry name" value="Pdiesterase2"/>
</dbReference>
<dbReference type="Proteomes" id="UP000811899">
    <property type="component" value="Unassembled WGS sequence"/>
</dbReference>
<proteinExistence type="predicted"/>
<dbReference type="GO" id="GO:0006198">
    <property type="term" value="P:cAMP catabolic process"/>
    <property type="evidence" value="ECO:0007669"/>
    <property type="project" value="InterPro"/>
</dbReference>
<dbReference type="PANTHER" id="PTHR28283:SF1">
    <property type="entry name" value="3',5'-CYCLIC-NUCLEOTIDE PHOSPHODIESTERASE 1"/>
    <property type="match status" value="1"/>
</dbReference>
<dbReference type="GO" id="GO:1902660">
    <property type="term" value="P:negative regulation of glucose mediated signaling pathway"/>
    <property type="evidence" value="ECO:0007669"/>
    <property type="project" value="TreeGrafter"/>
</dbReference>
<evidence type="ECO:0000313" key="2">
    <source>
        <dbReference type="EMBL" id="MBT0665960.1"/>
    </source>
</evidence>
<dbReference type="RefSeq" id="WP_214172724.1">
    <property type="nucleotide sequence ID" value="NZ_JAHCVJ010000007.1"/>
</dbReference>
<name>A0AAW4L8S2_9BACT</name>
<dbReference type="InterPro" id="IPR001279">
    <property type="entry name" value="Metallo-B-lactamas"/>
</dbReference>
<organism evidence="2 3">
    <name type="scientific">Geoanaerobacter pelophilus</name>
    <dbReference type="NCBI Taxonomy" id="60036"/>
    <lineage>
        <taxon>Bacteria</taxon>
        <taxon>Pseudomonadati</taxon>
        <taxon>Thermodesulfobacteriota</taxon>
        <taxon>Desulfuromonadia</taxon>
        <taxon>Geobacterales</taxon>
        <taxon>Geobacteraceae</taxon>
        <taxon>Geoanaerobacter</taxon>
    </lineage>
</organism>
<comment type="caution">
    <text evidence="2">The sequence shown here is derived from an EMBL/GenBank/DDBJ whole genome shotgun (WGS) entry which is preliminary data.</text>
</comment>
<dbReference type="PRINTS" id="PR00388">
    <property type="entry name" value="PDIESTERASE2"/>
</dbReference>
<keyword evidence="3" id="KW-1185">Reference proteome</keyword>